<protein>
    <submittedName>
        <fullName evidence="1">Competence/damage-inducible protein A</fullName>
    </submittedName>
</protein>
<proteinExistence type="predicted"/>
<sequence>WPEVQRVAGESLIFEGTEGLPAQIAAHLQSRQLSVTLSEQFTGGLLALQLTRAGAPLLASEVVPFQQETLAQTARWASERRVKRFAGLALFLGGLDEEHLNFALATPEGTHALRVRMSITRHSLAVRQEVCAMMALNMLRRWLNGKEVASEHGWINVVESLFVE</sequence>
<feature type="non-terminal residue" evidence="1">
    <location>
        <position position="1"/>
    </location>
</feature>
<evidence type="ECO:0000313" key="2">
    <source>
        <dbReference type="Proteomes" id="UP000476281"/>
    </source>
</evidence>
<dbReference type="Proteomes" id="UP000476281">
    <property type="component" value="Unassembled WGS sequence"/>
</dbReference>
<dbReference type="EMBL" id="WBSZ01001128">
    <property type="protein sequence ID" value="KAB2506512.1"/>
    <property type="molecule type" value="Genomic_DNA"/>
</dbReference>
<organism evidence="1 2">
    <name type="scientific">Enterobacter hormaechei</name>
    <dbReference type="NCBI Taxonomy" id="158836"/>
    <lineage>
        <taxon>Bacteria</taxon>
        <taxon>Pseudomonadati</taxon>
        <taxon>Pseudomonadota</taxon>
        <taxon>Gammaproteobacteria</taxon>
        <taxon>Enterobacterales</taxon>
        <taxon>Enterobacteriaceae</taxon>
        <taxon>Enterobacter</taxon>
        <taxon>Enterobacter cloacae complex</taxon>
    </lineage>
</organism>
<dbReference type="InterPro" id="IPR036653">
    <property type="entry name" value="CinA-like_C"/>
</dbReference>
<name>A0A6L3XXA5_9ENTR</name>
<dbReference type="AlphaFoldDB" id="A0A6L3XXA5"/>
<accession>A0A6L3XXA5</accession>
<reference evidence="1 2" key="1">
    <citation type="submission" date="2019-09" db="EMBL/GenBank/DDBJ databases">
        <title>Reversal of blaTEM antimicrobial resistance by CRISPR-Cas9 in clinical E. coli and other Enterobacteriaceae strains.</title>
        <authorList>
            <person name="Tagliaferri T."/>
            <person name="Guimaraes N."/>
            <person name="Pereira M."/>
            <person name="Felicori L."/>
            <person name="Horz H.-P."/>
            <person name="Santos S."/>
            <person name="Mendes T."/>
        </authorList>
    </citation>
    <scope>NUCLEOTIDE SEQUENCE [LARGE SCALE GENOMIC DNA]</scope>
    <source>
        <strain evidence="1 2">E2_blaTEM_MG</strain>
    </source>
</reference>
<evidence type="ECO:0000313" key="1">
    <source>
        <dbReference type="EMBL" id="KAB2506512.1"/>
    </source>
</evidence>
<gene>
    <name evidence="1" type="ORF">F9C29_23470</name>
</gene>
<dbReference type="SUPFAM" id="SSF142433">
    <property type="entry name" value="CinA-like"/>
    <property type="match status" value="1"/>
</dbReference>
<comment type="caution">
    <text evidence="1">The sequence shown here is derived from an EMBL/GenBank/DDBJ whole genome shotgun (WGS) entry which is preliminary data.</text>
</comment>